<evidence type="ECO:0000259" key="6">
    <source>
        <dbReference type="Pfam" id="PF22429"/>
    </source>
</evidence>
<dbReference type="NCBIfam" id="NF006684">
    <property type="entry name" value="PRK09229.1-5"/>
    <property type="match status" value="1"/>
</dbReference>
<dbReference type="InterPro" id="IPR006680">
    <property type="entry name" value="Amidohydro-rel"/>
</dbReference>
<evidence type="ECO:0000259" key="5">
    <source>
        <dbReference type="Pfam" id="PF01979"/>
    </source>
</evidence>
<feature type="domain" description="Formimidoylglutamate deiminase N-terminal" evidence="6">
    <location>
        <begin position="1"/>
        <end position="38"/>
    </location>
</feature>
<dbReference type="PANTHER" id="PTHR11271:SF48">
    <property type="entry name" value="AMIDOHYDROLASE-RELATED DOMAIN-CONTAINING PROTEIN"/>
    <property type="match status" value="1"/>
</dbReference>
<dbReference type="EC" id="3.5.3.13" evidence="7"/>
<dbReference type="Pfam" id="PF01979">
    <property type="entry name" value="Amidohydro_1"/>
    <property type="match status" value="1"/>
</dbReference>
<dbReference type="SUPFAM" id="SSF51338">
    <property type="entry name" value="Composite domain of metallo-dependent hydrolases"/>
    <property type="match status" value="1"/>
</dbReference>
<keyword evidence="3 7" id="KW-0378">Hydrolase</keyword>
<dbReference type="Gene3D" id="2.30.40.10">
    <property type="entry name" value="Urease, subunit C, domain 1"/>
    <property type="match status" value="1"/>
</dbReference>
<organism evidence="7 8">
    <name type="scientific">Nitratireductor kimnyeongensis</name>
    <dbReference type="NCBI Taxonomy" id="430679"/>
    <lineage>
        <taxon>Bacteria</taxon>
        <taxon>Pseudomonadati</taxon>
        <taxon>Pseudomonadota</taxon>
        <taxon>Alphaproteobacteria</taxon>
        <taxon>Hyphomicrobiales</taxon>
        <taxon>Phyllobacteriaceae</taxon>
        <taxon>Nitratireductor</taxon>
    </lineage>
</organism>
<dbReference type="InterPro" id="IPR055156">
    <property type="entry name" value="HutF-like_N"/>
</dbReference>
<reference evidence="8" key="1">
    <citation type="journal article" date="2019" name="Int. J. Syst. Evol. Microbiol.">
        <title>The Global Catalogue of Microorganisms (GCM) 10K type strain sequencing project: providing services to taxonomists for standard genome sequencing and annotation.</title>
        <authorList>
            <consortium name="The Broad Institute Genomics Platform"/>
            <consortium name="The Broad Institute Genome Sequencing Center for Infectious Disease"/>
            <person name="Wu L."/>
            <person name="Ma J."/>
        </authorList>
    </citation>
    <scope>NUCLEOTIDE SEQUENCE [LARGE SCALE GENOMIC DNA]</scope>
    <source>
        <strain evidence="8">JCM 3366</strain>
    </source>
</reference>
<sequence length="456" mass="49756">MQAVFAQNALTPSGWQKDVLVELGDSGRISAVTANTRPHNGRTTQVPLLLPAMSNLHSHTFQRAMAGLAERRGPAGRDSFWTWREIMYRFLDLLSPDDIEAVAAFAFMEMQEAGFAAVAEFHYVHHQPGGTAYSDIGELSERIAAAANQTGIGLTLLPVLYRYGGVDQRPLQGGQRRFGNDLEQFQKLLVRAEDCVANLSADAHLGVAPHSLRAVGPDDLREAQAMRPDGPLHMHIAEQLPEIDEVSAAYGQRPVEWLLDNCPVDQRWCLIHCTHMTDEETANLAETGAVAGLCPVTEANLGDGIFNGPRYRQAGGRLGVGSDSNIRISVAEELRQLEYSQRLRDTARVVLAEHGQSCGRTLFDAALAGGAQALGRQSGAIAPGHWADMIALDQAGFVEGAYDDAPLDVWLFTGDNSAVRDVWSAGRHCVREGHHIEREAIAARYARALQKLMEQL</sequence>
<dbReference type="SUPFAM" id="SSF51556">
    <property type="entry name" value="Metallo-dependent hydrolases"/>
    <property type="match status" value="1"/>
</dbReference>
<accession>A0ABW0TAB9</accession>
<dbReference type="InterPro" id="IPR010252">
    <property type="entry name" value="HutF"/>
</dbReference>
<keyword evidence="8" id="KW-1185">Reference proteome</keyword>
<dbReference type="InterPro" id="IPR011059">
    <property type="entry name" value="Metal-dep_hydrolase_composite"/>
</dbReference>
<dbReference type="RefSeq" id="WP_223021717.1">
    <property type="nucleotide sequence ID" value="NZ_CP078143.1"/>
</dbReference>
<dbReference type="PANTHER" id="PTHR11271">
    <property type="entry name" value="GUANINE DEAMINASE"/>
    <property type="match status" value="1"/>
</dbReference>
<dbReference type="InterPro" id="IPR051607">
    <property type="entry name" value="Metallo-dep_hydrolases"/>
</dbReference>
<evidence type="ECO:0000313" key="8">
    <source>
        <dbReference type="Proteomes" id="UP001596107"/>
    </source>
</evidence>
<dbReference type="InterPro" id="IPR032466">
    <property type="entry name" value="Metal_Hydrolase"/>
</dbReference>
<evidence type="ECO:0000256" key="1">
    <source>
        <dbReference type="ARBA" id="ARBA00001947"/>
    </source>
</evidence>
<dbReference type="EMBL" id="JBHSNB010000003">
    <property type="protein sequence ID" value="MFC5586276.1"/>
    <property type="molecule type" value="Genomic_DNA"/>
</dbReference>
<evidence type="ECO:0000256" key="3">
    <source>
        <dbReference type="ARBA" id="ARBA00022801"/>
    </source>
</evidence>
<feature type="domain" description="Amidohydrolase-related" evidence="5">
    <location>
        <begin position="49"/>
        <end position="427"/>
    </location>
</feature>
<name>A0ABW0TAB9_9HYPH</name>
<keyword evidence="4" id="KW-0862">Zinc</keyword>
<evidence type="ECO:0000256" key="4">
    <source>
        <dbReference type="ARBA" id="ARBA00022833"/>
    </source>
</evidence>
<comment type="cofactor">
    <cofactor evidence="1">
        <name>Zn(2+)</name>
        <dbReference type="ChEBI" id="CHEBI:29105"/>
    </cofactor>
</comment>
<gene>
    <name evidence="7" type="ORF">ACFPOD_14265</name>
</gene>
<keyword evidence="2" id="KW-0479">Metal-binding</keyword>
<comment type="caution">
    <text evidence="7">The sequence shown here is derived from an EMBL/GenBank/DDBJ whole genome shotgun (WGS) entry which is preliminary data.</text>
</comment>
<dbReference type="Proteomes" id="UP001596107">
    <property type="component" value="Unassembled WGS sequence"/>
</dbReference>
<dbReference type="Gene3D" id="3.20.20.140">
    <property type="entry name" value="Metal-dependent hydrolases"/>
    <property type="match status" value="1"/>
</dbReference>
<dbReference type="GO" id="GO:0050416">
    <property type="term" value="F:formimidoylglutamate deiminase activity"/>
    <property type="evidence" value="ECO:0007669"/>
    <property type="project" value="UniProtKB-EC"/>
</dbReference>
<dbReference type="NCBIfam" id="TIGR02022">
    <property type="entry name" value="hutF"/>
    <property type="match status" value="1"/>
</dbReference>
<evidence type="ECO:0000313" key="7">
    <source>
        <dbReference type="EMBL" id="MFC5586276.1"/>
    </source>
</evidence>
<dbReference type="Pfam" id="PF22429">
    <property type="entry name" value="HutF_N"/>
    <property type="match status" value="1"/>
</dbReference>
<protein>
    <submittedName>
        <fullName evidence="7">Formimidoylglutamate deiminase</fullName>
        <ecNumber evidence="7">3.5.3.13</ecNumber>
    </submittedName>
</protein>
<dbReference type="NCBIfam" id="NF006681">
    <property type="entry name" value="PRK09229.1-2"/>
    <property type="match status" value="1"/>
</dbReference>
<proteinExistence type="predicted"/>
<evidence type="ECO:0000256" key="2">
    <source>
        <dbReference type="ARBA" id="ARBA00022723"/>
    </source>
</evidence>